<feature type="transmembrane region" description="Helical" evidence="11">
    <location>
        <begin position="42"/>
        <end position="65"/>
    </location>
</feature>
<evidence type="ECO:0000256" key="9">
    <source>
        <dbReference type="ARBA" id="ARBA00023244"/>
    </source>
</evidence>
<feature type="region of interest" description="Disordered" evidence="10">
    <location>
        <begin position="391"/>
        <end position="419"/>
    </location>
</feature>
<keyword evidence="14" id="KW-1185">Reference proteome</keyword>
<accession>A0ABV9NI98</accession>
<dbReference type="Gene3D" id="1.25.40.10">
    <property type="entry name" value="Tetratricopeptide repeat domain"/>
    <property type="match status" value="1"/>
</dbReference>
<organism evidence="13 14">
    <name type="scientific">Coralloluteibacterium thermophilum</name>
    <dbReference type="NCBI Taxonomy" id="2707049"/>
    <lineage>
        <taxon>Bacteria</taxon>
        <taxon>Pseudomonadati</taxon>
        <taxon>Pseudomonadota</taxon>
        <taxon>Gammaproteobacteria</taxon>
        <taxon>Lysobacterales</taxon>
        <taxon>Lysobacteraceae</taxon>
        <taxon>Coralloluteibacterium</taxon>
    </lineage>
</organism>
<comment type="pathway">
    <text evidence="3">Porphyrin-containing compound metabolism; protoheme biosynthesis.</text>
</comment>
<evidence type="ECO:0000256" key="5">
    <source>
        <dbReference type="ARBA" id="ARBA00022519"/>
    </source>
</evidence>
<feature type="compositionally biased region" description="Basic and acidic residues" evidence="10">
    <location>
        <begin position="394"/>
        <end position="419"/>
    </location>
</feature>
<keyword evidence="8 11" id="KW-0472">Membrane</keyword>
<evidence type="ECO:0000313" key="14">
    <source>
        <dbReference type="Proteomes" id="UP001595892"/>
    </source>
</evidence>
<keyword evidence="7 11" id="KW-1133">Transmembrane helix</keyword>
<dbReference type="RefSeq" id="WP_377003450.1">
    <property type="nucleotide sequence ID" value="NZ_JBHSGG010000011.1"/>
</dbReference>
<evidence type="ECO:0000256" key="4">
    <source>
        <dbReference type="ARBA" id="ARBA00022475"/>
    </source>
</evidence>
<keyword evidence="9" id="KW-0627">Porphyrin biosynthesis</keyword>
<reference evidence="14" key="1">
    <citation type="journal article" date="2019" name="Int. J. Syst. Evol. Microbiol.">
        <title>The Global Catalogue of Microorganisms (GCM) 10K type strain sequencing project: providing services to taxonomists for standard genome sequencing and annotation.</title>
        <authorList>
            <consortium name="The Broad Institute Genomics Platform"/>
            <consortium name="The Broad Institute Genome Sequencing Center for Infectious Disease"/>
            <person name="Wu L."/>
            <person name="Ma J."/>
        </authorList>
    </citation>
    <scope>NUCLEOTIDE SEQUENCE [LARGE SCALE GENOMIC DNA]</scope>
    <source>
        <strain evidence="14">CGMCC 1.13574</strain>
    </source>
</reference>
<evidence type="ECO:0000259" key="12">
    <source>
        <dbReference type="Pfam" id="PF07219"/>
    </source>
</evidence>
<sequence length="419" mass="44884">MKPFRSLLFWLLLAALGALGATLLLADPGLVLVQIHGREIDTSVAVAVLALLIGFALLVLAWRLLTLPMNAWRGRRQRRSRVRLSGGLVALHEGRWRQAEEHLLYAAADRGLRVPALLNAARAAWARGDRGTAAAHLRALAEVDPVAAALAEADAALAAGREAEAAANLDALAQQAAMPPRGQLLRVQALAACGRAREAWGLLGDLRTSQVLPPDEFAALERRLAARILREAGDANALADAWNATPRALRSDPLVLAAYAERAGATGMQAAAAAAVGKALDAGWDESLAAVYADLPRSPKDDLRLGAAETWLRRHDRSPALLLTLARLERDRGRTAAALDYLHRALAQGAGAEAWEELGAIHADRGESEPARQCLANALRVLRGKPPMALPGRGLHERIHDEAVAEERDEHGMPRLRSE</sequence>
<proteinExistence type="predicted"/>
<evidence type="ECO:0000256" key="6">
    <source>
        <dbReference type="ARBA" id="ARBA00022692"/>
    </source>
</evidence>
<dbReference type="EMBL" id="JBHSGG010000011">
    <property type="protein sequence ID" value="MFC4727440.1"/>
    <property type="molecule type" value="Genomic_DNA"/>
</dbReference>
<keyword evidence="6 11" id="KW-0812">Transmembrane</keyword>
<keyword evidence="5" id="KW-0997">Cell inner membrane</keyword>
<protein>
    <submittedName>
        <fullName evidence="13">Heme biosynthesis HemY N-terminal domain-containing protein</fullName>
    </submittedName>
</protein>
<dbReference type="InterPro" id="IPR010817">
    <property type="entry name" value="HemY_N"/>
</dbReference>
<comment type="function">
    <text evidence="1">Involved in a late step of protoheme IX synthesis.</text>
</comment>
<evidence type="ECO:0000256" key="3">
    <source>
        <dbReference type="ARBA" id="ARBA00004744"/>
    </source>
</evidence>
<dbReference type="InterPro" id="IPR011990">
    <property type="entry name" value="TPR-like_helical_dom_sf"/>
</dbReference>
<evidence type="ECO:0000256" key="11">
    <source>
        <dbReference type="SAM" id="Phobius"/>
    </source>
</evidence>
<gene>
    <name evidence="13" type="ORF">ACFO3Q_04550</name>
</gene>
<dbReference type="Proteomes" id="UP001595892">
    <property type="component" value="Unassembled WGS sequence"/>
</dbReference>
<comment type="caution">
    <text evidence="13">The sequence shown here is derived from an EMBL/GenBank/DDBJ whole genome shotgun (WGS) entry which is preliminary data.</text>
</comment>
<evidence type="ECO:0000313" key="13">
    <source>
        <dbReference type="EMBL" id="MFC4727440.1"/>
    </source>
</evidence>
<dbReference type="NCBIfam" id="TIGR00540">
    <property type="entry name" value="TPR_hemY_coli"/>
    <property type="match status" value="1"/>
</dbReference>
<evidence type="ECO:0000256" key="10">
    <source>
        <dbReference type="SAM" id="MobiDB-lite"/>
    </source>
</evidence>
<dbReference type="Pfam" id="PF07219">
    <property type="entry name" value="HemY_N"/>
    <property type="match status" value="1"/>
</dbReference>
<keyword evidence="4" id="KW-1003">Cell membrane</keyword>
<feature type="domain" description="HemY N-terminal" evidence="12">
    <location>
        <begin position="29"/>
        <end position="128"/>
    </location>
</feature>
<name>A0ABV9NI98_9GAMM</name>
<dbReference type="SUPFAM" id="SSF48452">
    <property type="entry name" value="TPR-like"/>
    <property type="match status" value="1"/>
</dbReference>
<dbReference type="InterPro" id="IPR005254">
    <property type="entry name" value="Heme_biosyn_assoc_TPR_pro"/>
</dbReference>
<evidence type="ECO:0000256" key="2">
    <source>
        <dbReference type="ARBA" id="ARBA00004429"/>
    </source>
</evidence>
<evidence type="ECO:0000256" key="1">
    <source>
        <dbReference type="ARBA" id="ARBA00002962"/>
    </source>
</evidence>
<comment type="subcellular location">
    <subcellularLocation>
        <location evidence="2">Cell inner membrane</location>
        <topology evidence="2">Multi-pass membrane protein</topology>
    </subcellularLocation>
</comment>
<evidence type="ECO:0000256" key="7">
    <source>
        <dbReference type="ARBA" id="ARBA00022989"/>
    </source>
</evidence>
<evidence type="ECO:0000256" key="8">
    <source>
        <dbReference type="ARBA" id="ARBA00023136"/>
    </source>
</evidence>